<dbReference type="Gene3D" id="3.50.50.60">
    <property type="entry name" value="FAD/NAD(P)-binding domain"/>
    <property type="match status" value="1"/>
</dbReference>
<comment type="caution">
    <text evidence="7">The sequence shown here is derived from an EMBL/GenBank/DDBJ whole genome shotgun (WGS) entry which is preliminary data.</text>
</comment>
<dbReference type="Gene3D" id="3.30.9.10">
    <property type="entry name" value="D-Amino Acid Oxidase, subunit A, domain 2"/>
    <property type="match status" value="1"/>
</dbReference>
<evidence type="ECO:0000256" key="2">
    <source>
        <dbReference type="ARBA" id="ARBA00022723"/>
    </source>
</evidence>
<dbReference type="AlphaFoldDB" id="A0A150RSC0"/>
<keyword evidence="5" id="KW-1015">Disulfide bond</keyword>
<dbReference type="Pfam" id="PF00355">
    <property type="entry name" value="Rieske"/>
    <property type="match status" value="1"/>
</dbReference>
<feature type="domain" description="Rieske" evidence="6">
    <location>
        <begin position="429"/>
        <end position="512"/>
    </location>
</feature>
<evidence type="ECO:0000256" key="3">
    <source>
        <dbReference type="ARBA" id="ARBA00023004"/>
    </source>
</evidence>
<dbReference type="InterPro" id="IPR017941">
    <property type="entry name" value="Rieske_2Fe-2S"/>
</dbReference>
<dbReference type="Gene3D" id="2.102.10.10">
    <property type="entry name" value="Rieske [2Fe-2S] iron-sulphur domain"/>
    <property type="match status" value="1"/>
</dbReference>
<dbReference type="EMBL" id="JEMC01003239">
    <property type="protein sequence ID" value="KYF82658.1"/>
    <property type="molecule type" value="Genomic_DNA"/>
</dbReference>
<evidence type="ECO:0000256" key="1">
    <source>
        <dbReference type="ARBA" id="ARBA00022714"/>
    </source>
</evidence>
<gene>
    <name evidence="7" type="ORF">BE18_17020</name>
</gene>
<accession>A0A150RSC0</accession>
<feature type="non-terminal residue" evidence="7">
    <location>
        <position position="512"/>
    </location>
</feature>
<dbReference type="SUPFAM" id="SSF50022">
    <property type="entry name" value="ISP domain"/>
    <property type="match status" value="1"/>
</dbReference>
<organism evidence="7 8">
    <name type="scientific">Sorangium cellulosum</name>
    <name type="common">Polyangium cellulosum</name>
    <dbReference type="NCBI Taxonomy" id="56"/>
    <lineage>
        <taxon>Bacteria</taxon>
        <taxon>Pseudomonadati</taxon>
        <taxon>Myxococcota</taxon>
        <taxon>Polyangia</taxon>
        <taxon>Polyangiales</taxon>
        <taxon>Polyangiaceae</taxon>
        <taxon>Sorangium</taxon>
    </lineage>
</organism>
<evidence type="ECO:0000256" key="4">
    <source>
        <dbReference type="ARBA" id="ARBA00023014"/>
    </source>
</evidence>
<evidence type="ECO:0000259" key="6">
    <source>
        <dbReference type="PROSITE" id="PS51296"/>
    </source>
</evidence>
<dbReference type="Pfam" id="PF01266">
    <property type="entry name" value="DAO"/>
    <property type="match status" value="1"/>
</dbReference>
<dbReference type="PANTHER" id="PTHR13847:SF281">
    <property type="entry name" value="FAD DEPENDENT OXIDOREDUCTASE DOMAIN-CONTAINING PROTEIN"/>
    <property type="match status" value="1"/>
</dbReference>
<dbReference type="InterPro" id="IPR038010">
    <property type="entry name" value="YhfW_C"/>
</dbReference>
<evidence type="ECO:0000256" key="5">
    <source>
        <dbReference type="ARBA" id="ARBA00023157"/>
    </source>
</evidence>
<keyword evidence="4" id="KW-0411">Iron-sulfur</keyword>
<name>A0A150RSC0_SORCE</name>
<reference evidence="7 8" key="1">
    <citation type="submission" date="2014-02" db="EMBL/GenBank/DDBJ databases">
        <title>The small core and large imbalanced accessory genome model reveals a collaborative survival strategy of Sorangium cellulosum strains in nature.</title>
        <authorList>
            <person name="Han K."/>
            <person name="Peng R."/>
            <person name="Blom J."/>
            <person name="Li Y.-Z."/>
        </authorList>
    </citation>
    <scope>NUCLEOTIDE SEQUENCE [LARGE SCALE GENOMIC DNA]</scope>
    <source>
        <strain evidence="7 8">So0149</strain>
    </source>
</reference>
<dbReference type="InterPro" id="IPR005805">
    <property type="entry name" value="Rieske_Fe-S_prot_C"/>
</dbReference>
<dbReference type="InterPro" id="IPR006076">
    <property type="entry name" value="FAD-dep_OxRdtase"/>
</dbReference>
<dbReference type="GO" id="GO:0046872">
    <property type="term" value="F:metal ion binding"/>
    <property type="evidence" value="ECO:0007669"/>
    <property type="project" value="UniProtKB-KW"/>
</dbReference>
<evidence type="ECO:0000313" key="7">
    <source>
        <dbReference type="EMBL" id="KYF82658.1"/>
    </source>
</evidence>
<dbReference type="InterPro" id="IPR036922">
    <property type="entry name" value="Rieske_2Fe-2S_sf"/>
</dbReference>
<dbReference type="GO" id="GO:0005737">
    <property type="term" value="C:cytoplasm"/>
    <property type="evidence" value="ECO:0007669"/>
    <property type="project" value="TreeGrafter"/>
</dbReference>
<dbReference type="CDD" id="cd03477">
    <property type="entry name" value="Rieske_YhfW_C"/>
    <property type="match status" value="1"/>
</dbReference>
<dbReference type="PANTHER" id="PTHR13847">
    <property type="entry name" value="SARCOSINE DEHYDROGENASE-RELATED"/>
    <property type="match status" value="1"/>
</dbReference>
<protein>
    <submittedName>
        <fullName evidence="7">Oxidoreductase</fullName>
    </submittedName>
</protein>
<dbReference type="FunFam" id="2.102.10.10:FF:000014">
    <property type="entry name" value="Oxidoreductase, FAD dependent"/>
    <property type="match status" value="1"/>
</dbReference>
<keyword evidence="2" id="KW-0479">Metal-binding</keyword>
<dbReference type="GO" id="GO:0051537">
    <property type="term" value="F:2 iron, 2 sulfur cluster binding"/>
    <property type="evidence" value="ECO:0007669"/>
    <property type="project" value="UniProtKB-KW"/>
</dbReference>
<dbReference type="PROSITE" id="PS51296">
    <property type="entry name" value="RIESKE"/>
    <property type="match status" value="1"/>
</dbReference>
<dbReference type="GO" id="GO:0016020">
    <property type="term" value="C:membrane"/>
    <property type="evidence" value="ECO:0007669"/>
    <property type="project" value="InterPro"/>
</dbReference>
<proteinExistence type="predicted"/>
<sequence>MTDRAYDKDTAWTHAVLPPIAPLAAEHRTTVCVVGAGIAGLTTAYMLAKEGRGVIVLDDGVIGGGESGFTTAHIVNALDRRWTELAKLHAPERLRLAAESHTTAIDTIERIVQDEGIDCDFRRVPGYLFAAPGQPSSTIEDEIKAAHQAGLERVHGVDRAPLESFNTGIAAKFPDQAQFHILRYLAGLARAVERHGGRIYTRAHVVDVDEQAEPDHVVVKTDRGVNIVANEVVLATNSPFLPWISVHMKQAGYRTYVIALRVPRGSIPPGLYWDTEDPFHYVRLSNLDGADGPDELLIVGGEDHKTGQADDADQRHARLEAWARERFPQAGQVVHRWSGEVMETADGLAFIGRLKKESRILLVTGDCGNGMTHGTIAGLLLNDLVHGRENAWAELYDPGRLNLTLQSASEYLKENLNTAAQYADWLTGGDLDDVEKLPPGMGAIMRRGLTKLAVYRDPQGHVHERSAVCTHLGCIVAWNPAERTWDCPCHGSRFECTGRVIHGPATSDLRPV</sequence>
<keyword evidence="3" id="KW-0408">Iron</keyword>
<keyword evidence="1" id="KW-0001">2Fe-2S</keyword>
<dbReference type="PRINTS" id="PR00162">
    <property type="entry name" value="RIESKE"/>
</dbReference>
<dbReference type="Proteomes" id="UP000075515">
    <property type="component" value="Unassembled WGS sequence"/>
</dbReference>
<dbReference type="SUPFAM" id="SSF51905">
    <property type="entry name" value="FAD/NAD(P)-binding domain"/>
    <property type="match status" value="1"/>
</dbReference>
<evidence type="ECO:0000313" key="8">
    <source>
        <dbReference type="Proteomes" id="UP000075515"/>
    </source>
</evidence>
<dbReference type="InterPro" id="IPR036188">
    <property type="entry name" value="FAD/NAD-bd_sf"/>
</dbReference>